<protein>
    <submittedName>
        <fullName evidence="7">Cu(I)-responsive transcriptional regulator</fullName>
    </submittedName>
</protein>
<name>A0A927D663_9RHOB</name>
<dbReference type="CDD" id="cd01108">
    <property type="entry name" value="HTH_CueR"/>
    <property type="match status" value="1"/>
</dbReference>
<dbReference type="InterPro" id="IPR015358">
    <property type="entry name" value="Tscrpt_reg_MerR_DNA-bd"/>
</dbReference>
<dbReference type="InterPro" id="IPR047057">
    <property type="entry name" value="MerR_fam"/>
</dbReference>
<dbReference type="AlphaFoldDB" id="A0A927D663"/>
<organism evidence="7 8">
    <name type="scientific">Sulfitobacter aestuariivivens</name>
    <dbReference type="NCBI Taxonomy" id="2766981"/>
    <lineage>
        <taxon>Bacteria</taxon>
        <taxon>Pseudomonadati</taxon>
        <taxon>Pseudomonadota</taxon>
        <taxon>Alphaproteobacteria</taxon>
        <taxon>Rhodobacterales</taxon>
        <taxon>Roseobacteraceae</taxon>
        <taxon>Sulfitobacter</taxon>
    </lineage>
</organism>
<dbReference type="InterPro" id="IPR000551">
    <property type="entry name" value="MerR-type_HTH_dom"/>
</dbReference>
<dbReference type="GO" id="GO:0005737">
    <property type="term" value="C:cytoplasm"/>
    <property type="evidence" value="ECO:0007669"/>
    <property type="project" value="UniProtKB-SubCell"/>
</dbReference>
<keyword evidence="2" id="KW-0963">Cytoplasm</keyword>
<feature type="domain" description="HTH merR-type" evidence="6">
    <location>
        <begin position="1"/>
        <end position="68"/>
    </location>
</feature>
<evidence type="ECO:0000313" key="8">
    <source>
        <dbReference type="Proteomes" id="UP000635142"/>
    </source>
</evidence>
<dbReference type="Gene3D" id="1.10.1660.10">
    <property type="match status" value="1"/>
</dbReference>
<evidence type="ECO:0000256" key="5">
    <source>
        <dbReference type="ARBA" id="ARBA00023163"/>
    </source>
</evidence>
<dbReference type="GO" id="GO:0045893">
    <property type="term" value="P:positive regulation of DNA-templated transcription"/>
    <property type="evidence" value="ECO:0007669"/>
    <property type="project" value="InterPro"/>
</dbReference>
<dbReference type="EMBL" id="JACTAG010000002">
    <property type="protein sequence ID" value="MBD3664948.1"/>
    <property type="molecule type" value="Genomic_DNA"/>
</dbReference>
<dbReference type="NCBIfam" id="TIGR02044">
    <property type="entry name" value="CueR"/>
    <property type="match status" value="1"/>
</dbReference>
<dbReference type="PROSITE" id="PS50937">
    <property type="entry name" value="HTH_MERR_2"/>
    <property type="match status" value="1"/>
</dbReference>
<dbReference type="RefSeq" id="WP_191075956.1">
    <property type="nucleotide sequence ID" value="NZ_JACTAG010000002.1"/>
</dbReference>
<dbReference type="GO" id="GO:0005507">
    <property type="term" value="F:copper ion binding"/>
    <property type="evidence" value="ECO:0007669"/>
    <property type="project" value="InterPro"/>
</dbReference>
<keyword evidence="4" id="KW-0238">DNA-binding</keyword>
<comment type="caution">
    <text evidence="7">The sequence shown here is derived from an EMBL/GenBank/DDBJ whole genome shotgun (WGS) entry which is preliminary data.</text>
</comment>
<evidence type="ECO:0000256" key="2">
    <source>
        <dbReference type="ARBA" id="ARBA00022490"/>
    </source>
</evidence>
<evidence type="ECO:0000256" key="1">
    <source>
        <dbReference type="ARBA" id="ARBA00004496"/>
    </source>
</evidence>
<reference evidence="7" key="1">
    <citation type="submission" date="2020-08" db="EMBL/GenBank/DDBJ databases">
        <title>Sulfitobacter aestuariivivens sp. nov., isolated from a tidal flat.</title>
        <authorList>
            <person name="Park S."/>
            <person name="Yoon J.-H."/>
        </authorList>
    </citation>
    <scope>NUCLEOTIDE SEQUENCE</scope>
    <source>
        <strain evidence="7">TSTF-M16</strain>
    </source>
</reference>
<dbReference type="InterPro" id="IPR009061">
    <property type="entry name" value="DNA-bd_dom_put_sf"/>
</dbReference>
<comment type="subcellular location">
    <subcellularLocation>
        <location evidence="1">Cytoplasm</location>
    </subcellularLocation>
</comment>
<dbReference type="PANTHER" id="PTHR30204">
    <property type="entry name" value="REDOX-CYCLING DRUG-SENSING TRANSCRIPTIONAL ACTIVATOR SOXR"/>
    <property type="match status" value="1"/>
</dbReference>
<dbReference type="PRINTS" id="PR00040">
    <property type="entry name" value="HTHMERR"/>
</dbReference>
<dbReference type="InterPro" id="IPR011789">
    <property type="entry name" value="CueR"/>
</dbReference>
<sequence>MNISQVALRSGLPPKTIRYYEDIGLIAPDRGANGYRQFADEDVHKLTFLNRARALGFTIEDCRKLLALWEDQTRASSDVRALAREHLARIEMKIADLNDMRRTLADLVDACAGDDRPDCPILKRLDAPLDIRD</sequence>
<dbReference type="Pfam" id="PF00376">
    <property type="entry name" value="MerR"/>
    <property type="match status" value="1"/>
</dbReference>
<dbReference type="GO" id="GO:0003700">
    <property type="term" value="F:DNA-binding transcription factor activity"/>
    <property type="evidence" value="ECO:0007669"/>
    <property type="project" value="InterPro"/>
</dbReference>
<keyword evidence="5" id="KW-0804">Transcription</keyword>
<proteinExistence type="predicted"/>
<keyword evidence="3" id="KW-0805">Transcription regulation</keyword>
<evidence type="ECO:0000313" key="7">
    <source>
        <dbReference type="EMBL" id="MBD3664948.1"/>
    </source>
</evidence>
<keyword evidence="8" id="KW-1185">Reference proteome</keyword>
<evidence type="ECO:0000259" key="6">
    <source>
        <dbReference type="PROSITE" id="PS50937"/>
    </source>
</evidence>
<gene>
    <name evidence="7" type="primary">cueR</name>
    <name evidence="7" type="ORF">H9Q16_13530</name>
</gene>
<dbReference type="SMART" id="SM00422">
    <property type="entry name" value="HTH_MERR"/>
    <property type="match status" value="1"/>
</dbReference>
<evidence type="ECO:0000256" key="4">
    <source>
        <dbReference type="ARBA" id="ARBA00023125"/>
    </source>
</evidence>
<dbReference type="GO" id="GO:0003677">
    <property type="term" value="F:DNA binding"/>
    <property type="evidence" value="ECO:0007669"/>
    <property type="project" value="UniProtKB-KW"/>
</dbReference>
<accession>A0A927D663</accession>
<dbReference type="Proteomes" id="UP000635142">
    <property type="component" value="Unassembled WGS sequence"/>
</dbReference>
<dbReference type="SUPFAM" id="SSF46955">
    <property type="entry name" value="Putative DNA-binding domain"/>
    <property type="match status" value="1"/>
</dbReference>
<evidence type="ECO:0000256" key="3">
    <source>
        <dbReference type="ARBA" id="ARBA00023015"/>
    </source>
</evidence>
<dbReference type="Pfam" id="PF09278">
    <property type="entry name" value="MerR-DNA-bind"/>
    <property type="match status" value="1"/>
</dbReference>
<dbReference type="PANTHER" id="PTHR30204:SF94">
    <property type="entry name" value="HEAVY METAL-DEPENDENT TRANSCRIPTIONAL REGULATOR HI_0293-RELATED"/>
    <property type="match status" value="1"/>
</dbReference>